<evidence type="ECO:0000313" key="6">
    <source>
        <dbReference type="Proteomes" id="UP000886841"/>
    </source>
</evidence>
<protein>
    <submittedName>
        <fullName evidence="5">ABC-F type ribosomal protection protein</fullName>
    </submittedName>
</protein>
<dbReference type="NCBIfam" id="NF000355">
    <property type="entry name" value="ribo_prot_ABC_F"/>
    <property type="match status" value="1"/>
</dbReference>
<dbReference type="InterPro" id="IPR003593">
    <property type="entry name" value="AAA+_ATPase"/>
</dbReference>
<organism evidence="5 6">
    <name type="scientific">Candidatus Egerieimonas intestinavium</name>
    <dbReference type="NCBI Taxonomy" id="2840777"/>
    <lineage>
        <taxon>Bacteria</taxon>
        <taxon>Bacillati</taxon>
        <taxon>Bacillota</taxon>
        <taxon>Clostridia</taxon>
        <taxon>Lachnospirales</taxon>
        <taxon>Lachnospiraceae</taxon>
        <taxon>Lachnospiraceae incertae sedis</taxon>
        <taxon>Candidatus Egerieimonas</taxon>
    </lineage>
</organism>
<evidence type="ECO:0000313" key="5">
    <source>
        <dbReference type="EMBL" id="HIR92564.1"/>
    </source>
</evidence>
<name>A0A9D1EJ78_9FIRM</name>
<dbReference type="SUPFAM" id="SSF52540">
    <property type="entry name" value="P-loop containing nucleoside triphosphate hydrolases"/>
    <property type="match status" value="2"/>
</dbReference>
<dbReference type="InterPro" id="IPR027417">
    <property type="entry name" value="P-loop_NTPase"/>
</dbReference>
<evidence type="ECO:0000256" key="1">
    <source>
        <dbReference type="ARBA" id="ARBA00022741"/>
    </source>
</evidence>
<reference evidence="5" key="1">
    <citation type="submission" date="2020-10" db="EMBL/GenBank/DDBJ databases">
        <authorList>
            <person name="Gilroy R."/>
        </authorList>
    </citation>
    <scope>NUCLEOTIDE SEQUENCE</scope>
    <source>
        <strain evidence="5">ChiSxjej1B13-7041</strain>
    </source>
</reference>
<proteinExistence type="predicted"/>
<dbReference type="PROSITE" id="PS50893">
    <property type="entry name" value="ABC_TRANSPORTER_2"/>
    <property type="match status" value="2"/>
</dbReference>
<dbReference type="InterPro" id="IPR017871">
    <property type="entry name" value="ABC_transporter-like_CS"/>
</dbReference>
<dbReference type="CDD" id="cd03221">
    <property type="entry name" value="ABCF_EF-3"/>
    <property type="match status" value="2"/>
</dbReference>
<evidence type="ECO:0000259" key="4">
    <source>
        <dbReference type="PROSITE" id="PS50893"/>
    </source>
</evidence>
<dbReference type="InterPro" id="IPR003439">
    <property type="entry name" value="ABC_transporter-like_ATP-bd"/>
</dbReference>
<dbReference type="PROSITE" id="PS00211">
    <property type="entry name" value="ABC_TRANSPORTER_1"/>
    <property type="match status" value="2"/>
</dbReference>
<feature type="domain" description="ABC transporter" evidence="4">
    <location>
        <begin position="310"/>
        <end position="496"/>
    </location>
</feature>
<dbReference type="Gene3D" id="3.40.50.300">
    <property type="entry name" value="P-loop containing nucleotide triphosphate hydrolases"/>
    <property type="match status" value="2"/>
</dbReference>
<keyword evidence="1" id="KW-0547">Nucleotide-binding</keyword>
<keyword evidence="2" id="KW-0067">ATP-binding</keyword>
<accession>A0A9D1EJ78</accession>
<feature type="region of interest" description="Disordered" evidence="3">
    <location>
        <begin position="230"/>
        <end position="255"/>
    </location>
</feature>
<comment type="caution">
    <text evidence="5">The sequence shown here is derived from an EMBL/GenBank/DDBJ whole genome shotgun (WGS) entry which is preliminary data.</text>
</comment>
<gene>
    <name evidence="5" type="primary">abc-f</name>
    <name evidence="5" type="ORF">IAB98_03960</name>
</gene>
<dbReference type="EMBL" id="DVHU01000034">
    <property type="protein sequence ID" value="HIR92564.1"/>
    <property type="molecule type" value="Genomic_DNA"/>
</dbReference>
<dbReference type="Proteomes" id="UP000886841">
    <property type="component" value="Unassembled WGS sequence"/>
</dbReference>
<dbReference type="PANTHER" id="PTHR42855">
    <property type="entry name" value="ABC TRANSPORTER ATP-BINDING SUBUNIT"/>
    <property type="match status" value="1"/>
</dbReference>
<dbReference type="GO" id="GO:0005524">
    <property type="term" value="F:ATP binding"/>
    <property type="evidence" value="ECO:0007669"/>
    <property type="project" value="UniProtKB-KW"/>
</dbReference>
<dbReference type="PANTHER" id="PTHR42855:SF2">
    <property type="entry name" value="DRUG RESISTANCE ABC TRANSPORTER,ATP-BINDING PROTEIN"/>
    <property type="match status" value="1"/>
</dbReference>
<dbReference type="GO" id="GO:0016887">
    <property type="term" value="F:ATP hydrolysis activity"/>
    <property type="evidence" value="ECO:0007669"/>
    <property type="project" value="InterPro"/>
</dbReference>
<evidence type="ECO:0000256" key="3">
    <source>
        <dbReference type="SAM" id="MobiDB-lite"/>
    </source>
</evidence>
<reference evidence="5" key="2">
    <citation type="journal article" date="2021" name="PeerJ">
        <title>Extensive microbial diversity within the chicken gut microbiome revealed by metagenomics and culture.</title>
        <authorList>
            <person name="Gilroy R."/>
            <person name="Ravi A."/>
            <person name="Getino M."/>
            <person name="Pursley I."/>
            <person name="Horton D.L."/>
            <person name="Alikhan N.F."/>
            <person name="Baker D."/>
            <person name="Gharbi K."/>
            <person name="Hall N."/>
            <person name="Watson M."/>
            <person name="Adriaenssens E.M."/>
            <person name="Foster-Nyarko E."/>
            <person name="Jarju S."/>
            <person name="Secka A."/>
            <person name="Antonio M."/>
            <person name="Oren A."/>
            <person name="Chaudhuri R.R."/>
            <person name="La Ragione R."/>
            <person name="Hildebrand F."/>
            <person name="Pallen M.J."/>
        </authorList>
    </citation>
    <scope>NUCLEOTIDE SEQUENCE</scope>
    <source>
        <strain evidence="5">ChiSxjej1B13-7041</strain>
    </source>
</reference>
<dbReference type="Pfam" id="PF00005">
    <property type="entry name" value="ABC_tran"/>
    <property type="match status" value="2"/>
</dbReference>
<dbReference type="InterPro" id="IPR051309">
    <property type="entry name" value="ABCF_ATPase"/>
</dbReference>
<evidence type="ECO:0000256" key="2">
    <source>
        <dbReference type="ARBA" id="ARBA00022840"/>
    </source>
</evidence>
<feature type="domain" description="ABC transporter" evidence="4">
    <location>
        <begin position="4"/>
        <end position="213"/>
    </location>
</feature>
<dbReference type="SMART" id="SM00382">
    <property type="entry name" value="AAA"/>
    <property type="match status" value="2"/>
</dbReference>
<dbReference type="AlphaFoldDB" id="A0A9D1EJ78"/>
<sequence length="496" mass="56913">MAQISVNGLTFGYEENPELVFDRVNFSVDTDWKLGLVGRNGKGKTTFLRLLRGELEYGGSIVCPEETEAFPWTVERGNRPAIEVMEERAPGCELWRVCVELEELGLSSDVLYREYETMSPGEQTKLQLAVLFSREHCYLLLDEPTNHLDWESREQLGEYLKKKKGFLLVSHDRALLDACTDHILAFNREGIQVERGNFSTWWENRRRRESFEESQDRKLRREMRQLQEAAARTEGWSDQVEKSKKGQGAGGAKVDRGYVGHKAAKMMKRSLVIRERSQTALEEKKKLLKNREEQEPLKIFPLQPPREIVLSMRKVSLGYGERTVLEEFSLEVKRGERILLLGRNGSGKSSLLQAVRGKLDPQSGVLEMSSGLVISYVPQRTDWMRGSLEEYLESQQADGTLVRAVLRKLDFSREQFSRRLEELSAGQRKKLLLACSLCSPAHLYLWDEPCNYVDVFSRMQLEELLAASGATMLMVEHDRAFAQRVATRQVRLDIGE</sequence>